<accession>A0A9W6PRY9</accession>
<dbReference type="NCBIfam" id="NF008726">
    <property type="entry name" value="PRK11728.1"/>
    <property type="match status" value="1"/>
</dbReference>
<dbReference type="Pfam" id="PF01266">
    <property type="entry name" value="DAO"/>
    <property type="match status" value="1"/>
</dbReference>
<dbReference type="PANTHER" id="PTHR43104:SF2">
    <property type="entry name" value="L-2-HYDROXYGLUTARATE DEHYDROGENASE, MITOCHONDRIAL"/>
    <property type="match status" value="1"/>
</dbReference>
<evidence type="ECO:0000256" key="3">
    <source>
        <dbReference type="ARBA" id="ARBA00022827"/>
    </source>
</evidence>
<name>A0A9W6PRY9_9ACTN</name>
<sequence length="395" mass="42507">MRIGVVGAGIIGLAVARRLTQVRPDARVTVLDKEDRVAVHQTGRNSGVAHAGLYYAPGSLKATLCRRGIGLLKEYCAERGLPYVECGKVVVARSDRELAPLAEIERRATANGVPGLRRLSPGELREIEPHAAGVAALHSPTTAIVDFPAVARAFAADVAAAGGEVRLGFEVVGLRRAGERVVVSSRDGERLTFDLLVVCAGLQSDRVARLAGDFPAPAIVPFRGEYYRLRPDRTDLVRGLIYPVPDPRYPFLGVHFTRRVDGGVDVGPNAVLALAREGYRWRDVRPADVWDTLRWPGFRRLARRHWRTGLKELYGSAVKRAFVAEARSFVPALTADDVAPAPAGVRAQAVDPDGSLVDDFRIGRLGPVVTVRNAPSPAATSSLAIADHVAARLLG</sequence>
<keyword evidence="4" id="KW-0560">Oxidoreductase</keyword>
<gene>
    <name evidence="7" type="ORF">Arub01_06060</name>
</gene>
<dbReference type="InterPro" id="IPR006076">
    <property type="entry name" value="FAD-dep_OxRdtase"/>
</dbReference>
<dbReference type="InterPro" id="IPR036188">
    <property type="entry name" value="FAD/NAD-bd_sf"/>
</dbReference>
<evidence type="ECO:0000313" key="7">
    <source>
        <dbReference type="EMBL" id="GLW62362.1"/>
    </source>
</evidence>
<dbReference type="SUPFAM" id="SSF51905">
    <property type="entry name" value="FAD/NAD(P)-binding domain"/>
    <property type="match status" value="1"/>
</dbReference>
<dbReference type="EMBL" id="BSRZ01000001">
    <property type="protein sequence ID" value="GLW62362.1"/>
    <property type="molecule type" value="Genomic_DNA"/>
</dbReference>
<dbReference type="Gene3D" id="3.30.9.10">
    <property type="entry name" value="D-Amino Acid Oxidase, subunit A, domain 2"/>
    <property type="match status" value="1"/>
</dbReference>
<evidence type="ECO:0000256" key="4">
    <source>
        <dbReference type="ARBA" id="ARBA00023002"/>
    </source>
</evidence>
<comment type="similarity">
    <text evidence="5">Belongs to the L2HGDH family.</text>
</comment>
<protein>
    <submittedName>
        <fullName evidence="7">Hydroxyglutarate oxidase</fullName>
    </submittedName>
</protein>
<comment type="cofactor">
    <cofactor evidence="1">
        <name>FAD</name>
        <dbReference type="ChEBI" id="CHEBI:57692"/>
    </cofactor>
</comment>
<dbReference type="GO" id="GO:0047545">
    <property type="term" value="F:(S)-2-hydroxyglutarate dehydrogenase activity"/>
    <property type="evidence" value="ECO:0007669"/>
    <property type="project" value="TreeGrafter"/>
</dbReference>
<proteinExistence type="inferred from homology"/>
<evidence type="ECO:0000256" key="1">
    <source>
        <dbReference type="ARBA" id="ARBA00001974"/>
    </source>
</evidence>
<dbReference type="RefSeq" id="WP_067916535.1">
    <property type="nucleotide sequence ID" value="NZ_BSRZ01000001.1"/>
</dbReference>
<dbReference type="AlphaFoldDB" id="A0A9W6PRY9"/>
<keyword evidence="3" id="KW-0274">FAD</keyword>
<keyword evidence="8" id="KW-1185">Reference proteome</keyword>
<reference evidence="7" key="1">
    <citation type="submission" date="2023-02" db="EMBL/GenBank/DDBJ databases">
        <title>Actinomadura rubrobrunea NBRC 14622.</title>
        <authorList>
            <person name="Ichikawa N."/>
            <person name="Sato H."/>
            <person name="Tonouchi N."/>
        </authorList>
    </citation>
    <scope>NUCLEOTIDE SEQUENCE</scope>
    <source>
        <strain evidence="7">NBRC 14622</strain>
    </source>
</reference>
<evidence type="ECO:0000256" key="5">
    <source>
        <dbReference type="ARBA" id="ARBA00037941"/>
    </source>
</evidence>
<keyword evidence="2" id="KW-0285">Flavoprotein</keyword>
<dbReference type="PANTHER" id="PTHR43104">
    <property type="entry name" value="L-2-HYDROXYGLUTARATE DEHYDROGENASE, MITOCHONDRIAL"/>
    <property type="match status" value="1"/>
</dbReference>
<feature type="domain" description="FAD dependent oxidoreductase" evidence="6">
    <location>
        <begin position="3"/>
        <end position="392"/>
    </location>
</feature>
<evidence type="ECO:0000259" key="6">
    <source>
        <dbReference type="Pfam" id="PF01266"/>
    </source>
</evidence>
<organism evidence="7 8">
    <name type="scientific">Actinomadura rubrobrunea</name>
    <dbReference type="NCBI Taxonomy" id="115335"/>
    <lineage>
        <taxon>Bacteria</taxon>
        <taxon>Bacillati</taxon>
        <taxon>Actinomycetota</taxon>
        <taxon>Actinomycetes</taxon>
        <taxon>Streptosporangiales</taxon>
        <taxon>Thermomonosporaceae</taxon>
        <taxon>Actinomadura</taxon>
    </lineage>
</organism>
<dbReference type="Gene3D" id="3.50.50.60">
    <property type="entry name" value="FAD/NAD(P)-binding domain"/>
    <property type="match status" value="1"/>
</dbReference>
<dbReference type="GO" id="GO:0005737">
    <property type="term" value="C:cytoplasm"/>
    <property type="evidence" value="ECO:0007669"/>
    <property type="project" value="TreeGrafter"/>
</dbReference>
<comment type="caution">
    <text evidence="7">The sequence shown here is derived from an EMBL/GenBank/DDBJ whole genome shotgun (WGS) entry which is preliminary data.</text>
</comment>
<evidence type="ECO:0000256" key="2">
    <source>
        <dbReference type="ARBA" id="ARBA00022630"/>
    </source>
</evidence>
<dbReference type="Proteomes" id="UP001165124">
    <property type="component" value="Unassembled WGS sequence"/>
</dbReference>
<evidence type="ECO:0000313" key="8">
    <source>
        <dbReference type="Proteomes" id="UP001165124"/>
    </source>
</evidence>